<dbReference type="Proteomes" id="UP000199705">
    <property type="component" value="Unassembled WGS sequence"/>
</dbReference>
<dbReference type="RefSeq" id="WP_243771468.1">
    <property type="nucleotide sequence ID" value="NZ_CP071878.2"/>
</dbReference>
<accession>A0A1G7PMM3</accession>
<dbReference type="AlphaFoldDB" id="A0A1G7PMM3"/>
<name>A0A1G7PMM3_9SPHI</name>
<protein>
    <recommendedName>
        <fullName evidence="3">DUF5007 domain-containing protein</fullName>
    </recommendedName>
</protein>
<evidence type="ECO:0000313" key="2">
    <source>
        <dbReference type="Proteomes" id="UP000199705"/>
    </source>
</evidence>
<sequence length="376" mass="42828">MEDQNINTLKKRKEMQTFIKMGSVALLFAAVALSSCKKMYGIPDEKDYLSSNVNYSNKVFEPILGRTTLMGGFNGDNSTQPLKFEIINARFGDGKPVTDLFQKRPTYVWTAPYNGLEKSLAEIEAKRKLEDHPLFEVRSSGEFIMWASSNNELIKPRPSDSTNFPQDTRYFDIKITNTGGSTIIRDLQVRPFRERPYEPSDDFNIYSGMPAPHPKTPYNPASRNYIRPFLNGVIGQVTDIPLQSNDDKKDVVVYIRPFTGGTGNSLRFKFLNKDSVEMNPALFNETTWDKIVHGFNMQKTTTYVQYDVAYPIPLVEIPTVYAPGGTRDHAEFKYSRIGFGGSRVVASFGIDFAIYKKGDWEIVFHFLKDNPKFEDE</sequence>
<evidence type="ECO:0008006" key="3">
    <source>
        <dbReference type="Google" id="ProtNLM"/>
    </source>
</evidence>
<dbReference type="STRING" id="551996.SAMN05192573_101612"/>
<reference evidence="2" key="1">
    <citation type="submission" date="2016-10" db="EMBL/GenBank/DDBJ databases">
        <authorList>
            <person name="Varghese N."/>
            <person name="Submissions S."/>
        </authorList>
    </citation>
    <scope>NUCLEOTIDE SEQUENCE [LARGE SCALE GENOMIC DNA]</scope>
    <source>
        <strain evidence="2">Gh-67</strain>
    </source>
</reference>
<proteinExistence type="predicted"/>
<dbReference type="EMBL" id="FNCG01000001">
    <property type="protein sequence ID" value="SDF87487.1"/>
    <property type="molecule type" value="Genomic_DNA"/>
</dbReference>
<dbReference type="Pfam" id="PF16398">
    <property type="entry name" value="DUF5007"/>
    <property type="match status" value="1"/>
</dbReference>
<dbReference type="InterPro" id="IPR032173">
    <property type="entry name" value="DUF5007"/>
</dbReference>
<organism evidence="1 2">
    <name type="scientific">Mucilaginibacter gossypii</name>
    <dbReference type="NCBI Taxonomy" id="551996"/>
    <lineage>
        <taxon>Bacteria</taxon>
        <taxon>Pseudomonadati</taxon>
        <taxon>Bacteroidota</taxon>
        <taxon>Sphingobacteriia</taxon>
        <taxon>Sphingobacteriales</taxon>
        <taxon>Sphingobacteriaceae</taxon>
        <taxon>Mucilaginibacter</taxon>
    </lineage>
</organism>
<evidence type="ECO:0000313" key="1">
    <source>
        <dbReference type="EMBL" id="SDF87487.1"/>
    </source>
</evidence>
<keyword evidence="2" id="KW-1185">Reference proteome</keyword>
<gene>
    <name evidence="1" type="ORF">SAMN05192573_101612</name>
</gene>